<dbReference type="EMBL" id="AP010904">
    <property type="protein sequence ID" value="BAH73874.1"/>
    <property type="molecule type" value="Genomic_DNA"/>
</dbReference>
<accession>C4XHA6</accession>
<organism evidence="1 2">
    <name type="scientific">Solidesulfovibrio magneticus (strain ATCC 700980 / DSM 13731 / RS-1)</name>
    <name type="common">Desulfovibrio magneticus</name>
    <dbReference type="NCBI Taxonomy" id="573370"/>
    <lineage>
        <taxon>Bacteria</taxon>
        <taxon>Pseudomonadati</taxon>
        <taxon>Thermodesulfobacteriota</taxon>
        <taxon>Desulfovibrionia</taxon>
        <taxon>Desulfovibrionales</taxon>
        <taxon>Desulfovibrionaceae</taxon>
        <taxon>Solidesulfovibrio</taxon>
    </lineage>
</organism>
<name>C4XHA6_SOLM1</name>
<dbReference type="KEGG" id="dma:DMR_03830"/>
<evidence type="ECO:0000313" key="2">
    <source>
        <dbReference type="Proteomes" id="UP000009071"/>
    </source>
</evidence>
<dbReference type="Proteomes" id="UP000009071">
    <property type="component" value="Chromosome"/>
</dbReference>
<dbReference type="AlphaFoldDB" id="C4XHA6"/>
<dbReference type="HOGENOM" id="CLU_2232237_0_0_7"/>
<dbReference type="RefSeq" id="WP_012749958.1">
    <property type="nucleotide sequence ID" value="NC_012796.1"/>
</dbReference>
<sequence>MPDIPYDIKEQIIDLSKRIPADRRSVFISAAKKRLDGVSTSYTAKWAIAGMAIGYLIDLLPFFEDATEIGGLLGAAIGQIKDQKVKEEAERLKLLIEESFREAMA</sequence>
<gene>
    <name evidence="1" type="ordered locus">DMR_03830</name>
</gene>
<proteinExistence type="predicted"/>
<reference evidence="1 2" key="1">
    <citation type="journal article" date="2009" name="Genome Res.">
        <title>Whole genome sequence of Desulfovibrio magneticus strain RS-1 revealed common gene clusters in magnetotactic bacteria.</title>
        <authorList>
            <person name="Nakazawa H."/>
            <person name="Arakaki A."/>
            <person name="Narita-Yamada S."/>
            <person name="Yashiro I."/>
            <person name="Jinno K."/>
            <person name="Aoki N."/>
            <person name="Tsuruyama A."/>
            <person name="Okamura Y."/>
            <person name="Tanikawa S."/>
            <person name="Fujita N."/>
            <person name="Takeyama H."/>
            <person name="Matsunaga T."/>
        </authorList>
    </citation>
    <scope>NUCLEOTIDE SEQUENCE [LARGE SCALE GENOMIC DNA]</scope>
    <source>
        <strain evidence="2">ATCC 700980 / DSM 13731 / RS-1</strain>
    </source>
</reference>
<keyword evidence="2" id="KW-1185">Reference proteome</keyword>
<evidence type="ECO:0000313" key="1">
    <source>
        <dbReference type="EMBL" id="BAH73874.1"/>
    </source>
</evidence>
<protein>
    <submittedName>
        <fullName evidence="1">Uncharacterized protein</fullName>
    </submittedName>
</protein>